<sequence>RASGKRTFTEKAELSLKIGRLLEDLDSERRQKRLLTVQVNRIVLDVQRCQKKLISTTNDLERLNNIMNDQLRSNNSVELELKELKAIKDEIILQVDMLRLEERRLESSLAAGISQMYALENRSNQLRMADEERERILVMDQDTIRKEARLVEDGRHRLIIEVKEREQRLEILRKKYDAVAGRLRGNEGAELSQAFYIIQAAQQKEELNRAGDVLNAAIKAETQNLRILNATRNDLKNRNTNYRSTFQKADLKGADAKLQNYLVDKLKNLNDMLCKRASLFRGLRIEFDERKRLLGDTDNDVTRVQGEISSKLREQANETAFIGKNTDLIFKTAKSLCPDTQGTRVVSIHSSVHQNIQSSVLETVVRCLARLQRSLQL</sequence>
<protein>
    <recommendedName>
        <fullName evidence="4">Coiled-coil domain-containing protein 39</fullName>
    </recommendedName>
</protein>
<organism evidence="3">
    <name type="scientific">Spongospora subterranea</name>
    <dbReference type="NCBI Taxonomy" id="70186"/>
    <lineage>
        <taxon>Eukaryota</taxon>
        <taxon>Sar</taxon>
        <taxon>Rhizaria</taxon>
        <taxon>Endomyxa</taxon>
        <taxon>Phytomyxea</taxon>
        <taxon>Plasmodiophorida</taxon>
        <taxon>Plasmodiophoridae</taxon>
        <taxon>Spongospora</taxon>
    </lineage>
</organism>
<accession>A0A0H5QWH9</accession>
<dbReference type="EMBL" id="HACM01005871">
    <property type="protein sequence ID" value="CRZ06313.1"/>
    <property type="molecule type" value="Transcribed_RNA"/>
</dbReference>
<dbReference type="PANTHER" id="PTHR18962:SF0">
    <property type="entry name" value="COILED-COIL DOMAIN-CONTAINING PROTEIN 39"/>
    <property type="match status" value="1"/>
</dbReference>
<dbReference type="PANTHER" id="PTHR18962">
    <property type="entry name" value="COILED-COIL DOMAIN-CONTAINING PROTEIN 39"/>
    <property type="match status" value="1"/>
</dbReference>
<dbReference type="Pfam" id="PF24161">
    <property type="entry name" value="CCDC39"/>
    <property type="match status" value="1"/>
</dbReference>
<dbReference type="GO" id="GO:0060285">
    <property type="term" value="P:cilium-dependent cell motility"/>
    <property type="evidence" value="ECO:0007669"/>
    <property type="project" value="TreeGrafter"/>
</dbReference>
<dbReference type="GO" id="GO:0005930">
    <property type="term" value="C:axoneme"/>
    <property type="evidence" value="ECO:0007669"/>
    <property type="project" value="InterPro"/>
</dbReference>
<dbReference type="GO" id="GO:0036159">
    <property type="term" value="P:inner dynein arm assembly"/>
    <property type="evidence" value="ECO:0007669"/>
    <property type="project" value="InterPro"/>
</dbReference>
<evidence type="ECO:0008006" key="4">
    <source>
        <dbReference type="Google" id="ProtNLM"/>
    </source>
</evidence>
<evidence type="ECO:0000256" key="1">
    <source>
        <dbReference type="ARBA" id="ARBA00023054"/>
    </source>
</evidence>
<dbReference type="GO" id="GO:0003341">
    <property type="term" value="P:cilium movement"/>
    <property type="evidence" value="ECO:0007669"/>
    <property type="project" value="InterPro"/>
</dbReference>
<evidence type="ECO:0000313" key="3">
    <source>
        <dbReference type="EMBL" id="CRZ06313.1"/>
    </source>
</evidence>
<dbReference type="AlphaFoldDB" id="A0A0H5QWH9"/>
<reference evidence="3" key="1">
    <citation type="submission" date="2015-04" db="EMBL/GenBank/DDBJ databases">
        <title>The genome sequence of the plant pathogenic Rhizarian Plasmodiophora brassicae reveals insights in its biotrophic life cycle and the origin of chitin synthesis.</title>
        <authorList>
            <person name="Schwelm A."/>
            <person name="Fogelqvist J."/>
            <person name="Knaust A."/>
            <person name="Julke S."/>
            <person name="Lilja T."/>
            <person name="Dhandapani V."/>
            <person name="Bonilla-Rosso G."/>
            <person name="Karlsson M."/>
            <person name="Shevchenko A."/>
            <person name="Choi S.R."/>
            <person name="Kim H.G."/>
            <person name="Park J.Y."/>
            <person name="Lim Y.P."/>
            <person name="Ludwig-Muller J."/>
            <person name="Dixelius C."/>
        </authorList>
    </citation>
    <scope>NUCLEOTIDE SEQUENCE</scope>
    <source>
        <tissue evidence="3">Potato root galls</tissue>
    </source>
</reference>
<dbReference type="InterPro" id="IPR033290">
    <property type="entry name" value="CCDC39"/>
</dbReference>
<feature type="non-terminal residue" evidence="3">
    <location>
        <position position="1"/>
    </location>
</feature>
<proteinExistence type="predicted"/>
<name>A0A0H5QWH9_9EUKA</name>
<feature type="coiled-coil region" evidence="2">
    <location>
        <begin position="11"/>
        <end position="101"/>
    </location>
</feature>
<evidence type="ECO:0000256" key="2">
    <source>
        <dbReference type="SAM" id="Coils"/>
    </source>
</evidence>
<keyword evidence="1 2" id="KW-0175">Coiled coil</keyword>